<evidence type="ECO:0000313" key="4">
    <source>
        <dbReference type="Proteomes" id="UP000580474"/>
    </source>
</evidence>
<keyword evidence="1" id="KW-1003">Cell membrane</keyword>
<dbReference type="GO" id="GO:0005886">
    <property type="term" value="C:plasma membrane"/>
    <property type="evidence" value="ECO:0007669"/>
    <property type="project" value="UniProtKB-SubCell"/>
</dbReference>
<dbReference type="SMART" id="SM01234">
    <property type="entry name" value="Haemolytic"/>
    <property type="match status" value="1"/>
</dbReference>
<evidence type="ECO:0000313" key="3">
    <source>
        <dbReference type="EMBL" id="MBB5072571.1"/>
    </source>
</evidence>
<name>A0A840NN93_9PSEU</name>
<evidence type="ECO:0000256" key="1">
    <source>
        <dbReference type="HAMAP-Rule" id="MF_00386"/>
    </source>
</evidence>
<dbReference type="PANTHER" id="PTHR33383">
    <property type="entry name" value="MEMBRANE PROTEIN INSERTION EFFICIENCY FACTOR-RELATED"/>
    <property type="match status" value="1"/>
</dbReference>
<comment type="subcellular location">
    <subcellularLocation>
        <location evidence="1">Cell membrane</location>
        <topology evidence="1">Peripheral membrane protein</topology>
        <orientation evidence="1">Cytoplasmic side</orientation>
    </subcellularLocation>
</comment>
<dbReference type="Proteomes" id="UP000580474">
    <property type="component" value="Unassembled WGS sequence"/>
</dbReference>
<comment type="caution">
    <text evidence="3">The sequence shown here is derived from an EMBL/GenBank/DDBJ whole genome shotgun (WGS) entry which is preliminary data.</text>
</comment>
<feature type="region of interest" description="Disordered" evidence="2">
    <location>
        <begin position="77"/>
        <end position="107"/>
    </location>
</feature>
<sequence length="107" mass="11617">MSESHDHGGPARPSPAAWLLLGPVHVYRKIISPLLPPTCRFYPSCSAYAVEALTVHGALYGSWLTARRLLRCGPWHPGGLDFVPPRRDRAGRSAAEPGEAPRPPAED</sequence>
<organism evidence="3 4">
    <name type="scientific">Saccharopolyspora gloriosae</name>
    <dbReference type="NCBI Taxonomy" id="455344"/>
    <lineage>
        <taxon>Bacteria</taxon>
        <taxon>Bacillati</taxon>
        <taxon>Actinomycetota</taxon>
        <taxon>Actinomycetes</taxon>
        <taxon>Pseudonocardiales</taxon>
        <taxon>Pseudonocardiaceae</taxon>
        <taxon>Saccharopolyspora</taxon>
    </lineage>
</organism>
<accession>A0A840NN93</accession>
<evidence type="ECO:0000256" key="2">
    <source>
        <dbReference type="SAM" id="MobiDB-lite"/>
    </source>
</evidence>
<dbReference type="PANTHER" id="PTHR33383:SF1">
    <property type="entry name" value="MEMBRANE PROTEIN INSERTION EFFICIENCY FACTOR-RELATED"/>
    <property type="match status" value="1"/>
</dbReference>
<protein>
    <recommendedName>
        <fullName evidence="1">Putative membrane protein insertion efficiency factor</fullName>
    </recommendedName>
</protein>
<proteinExistence type="inferred from homology"/>
<keyword evidence="1" id="KW-0472">Membrane</keyword>
<dbReference type="AlphaFoldDB" id="A0A840NN93"/>
<dbReference type="RefSeq" id="WP_184484005.1">
    <property type="nucleotide sequence ID" value="NZ_JACHIV010000001.1"/>
</dbReference>
<comment type="function">
    <text evidence="1">Could be involved in insertion of integral membrane proteins into the membrane.</text>
</comment>
<keyword evidence="4" id="KW-1185">Reference proteome</keyword>
<reference evidence="3 4" key="1">
    <citation type="submission" date="2020-08" db="EMBL/GenBank/DDBJ databases">
        <title>Sequencing the genomes of 1000 actinobacteria strains.</title>
        <authorList>
            <person name="Klenk H.-P."/>
        </authorList>
    </citation>
    <scope>NUCLEOTIDE SEQUENCE [LARGE SCALE GENOMIC DNA]</scope>
    <source>
        <strain evidence="3 4">DSM 45582</strain>
    </source>
</reference>
<dbReference type="Pfam" id="PF01809">
    <property type="entry name" value="YidD"/>
    <property type="match status" value="1"/>
</dbReference>
<dbReference type="InterPro" id="IPR002696">
    <property type="entry name" value="Membr_insert_effic_factor_YidD"/>
</dbReference>
<comment type="similarity">
    <text evidence="1">Belongs to the UPF0161 family.</text>
</comment>
<dbReference type="HAMAP" id="MF_00386">
    <property type="entry name" value="UPF0161_YidD"/>
    <property type="match status" value="1"/>
</dbReference>
<dbReference type="EMBL" id="JACHIV010000001">
    <property type="protein sequence ID" value="MBB5072571.1"/>
    <property type="molecule type" value="Genomic_DNA"/>
</dbReference>
<gene>
    <name evidence="3" type="ORF">BJ969_005659</name>
</gene>
<dbReference type="NCBIfam" id="TIGR00278">
    <property type="entry name" value="membrane protein insertion efficiency factor YidD"/>
    <property type="match status" value="1"/>
</dbReference>